<comment type="caution">
    <text evidence="1">The sequence shown here is derived from an EMBL/GenBank/DDBJ whole genome shotgun (WGS) entry which is preliminary data.</text>
</comment>
<keyword evidence="2" id="KW-1185">Reference proteome</keyword>
<dbReference type="VEuPathDB" id="TrichDB:TRFO_03386"/>
<name>A0A1J4KQS7_9EUKA</name>
<dbReference type="EMBL" id="MLAK01000509">
    <property type="protein sequence ID" value="OHT13611.1"/>
    <property type="molecule type" value="Genomic_DNA"/>
</dbReference>
<accession>A0A1J4KQS7</accession>
<dbReference type="RefSeq" id="XP_068366747.1">
    <property type="nucleotide sequence ID" value="XM_068491262.1"/>
</dbReference>
<evidence type="ECO:0000313" key="1">
    <source>
        <dbReference type="EMBL" id="OHT13611.1"/>
    </source>
</evidence>
<evidence type="ECO:0008006" key="3">
    <source>
        <dbReference type="Google" id="ProtNLM"/>
    </source>
</evidence>
<dbReference type="AlphaFoldDB" id="A0A1J4KQS7"/>
<reference evidence="1" key="1">
    <citation type="submission" date="2016-10" db="EMBL/GenBank/DDBJ databases">
        <authorList>
            <person name="Benchimol M."/>
            <person name="Almeida L.G."/>
            <person name="Vasconcelos A.T."/>
            <person name="Perreira-Neves A."/>
            <person name="Rosa I.A."/>
            <person name="Tasca T."/>
            <person name="Bogo M.R."/>
            <person name="de Souza W."/>
        </authorList>
    </citation>
    <scope>NUCLEOTIDE SEQUENCE [LARGE SCALE GENOMIC DNA]</scope>
    <source>
        <strain evidence="1">K</strain>
    </source>
</reference>
<dbReference type="Proteomes" id="UP000179807">
    <property type="component" value="Unassembled WGS sequence"/>
</dbReference>
<gene>
    <name evidence="1" type="ORF">TRFO_03386</name>
</gene>
<sequence length="466" mass="54894">MSFTFTIPSKVVLPYQKDFTIYVNTPAGPKEYKHYLVMLTIFSPKINQLVICDPTITYLNFPIYDTKNEFPLVDSLVEGGEIRIDEHNQEFLTKAAYFFENEEFLKAVSNYYIKYSPQLMFQRLHQNLPVSYYETELKYISENFEMFMEVDLVKELSITQYEVIFNLPEFSVNEDSLLFQWITSLVDNRGPEFISLYTYVYFDSLSTSEIRTFLQKVPISSISGSIWNALIPRLKKKVVKNKTNEKVSKSHQDFEDEETYRKVNKNQNTAAEYTDQVIDVPLKLQMISQNLPYMPGGHFKGIFDYLSDDGNPQYRGYITIDCSGVKKKFLNRIFYSKVEREYKWNNYNGKGFSENSQWLMVRFLIYKVKLSAYTLAVPQEKADLCQPKHWKLLGSNDGKEWNVVDERNCQDLNRARAIAVFKLNNNTFYSRFKFVQLENHCKTPKPEEKFEFSLCHVEFFGEVQKL</sequence>
<dbReference type="Gene3D" id="2.60.120.260">
    <property type="entry name" value="Galactose-binding domain-like"/>
    <property type="match status" value="1"/>
</dbReference>
<proteinExistence type="predicted"/>
<evidence type="ECO:0000313" key="2">
    <source>
        <dbReference type="Proteomes" id="UP000179807"/>
    </source>
</evidence>
<organism evidence="1 2">
    <name type="scientific">Tritrichomonas foetus</name>
    <dbReference type="NCBI Taxonomy" id="1144522"/>
    <lineage>
        <taxon>Eukaryota</taxon>
        <taxon>Metamonada</taxon>
        <taxon>Parabasalia</taxon>
        <taxon>Tritrichomonadida</taxon>
        <taxon>Tritrichomonadidae</taxon>
        <taxon>Tritrichomonas</taxon>
    </lineage>
</organism>
<protein>
    <recommendedName>
        <fullName evidence="3">F5/8 type C domain-containing protein</fullName>
    </recommendedName>
</protein>
<dbReference type="GeneID" id="94825966"/>